<dbReference type="EMBL" id="CAJVQB010170928">
    <property type="protein sequence ID" value="CAG8857433.1"/>
    <property type="molecule type" value="Genomic_DNA"/>
</dbReference>
<gene>
    <name evidence="1" type="ORF">GMARGA_LOCUS46252</name>
</gene>
<accession>A0ABN7XPZ8</accession>
<evidence type="ECO:0000313" key="1">
    <source>
        <dbReference type="EMBL" id="CAG8857433.1"/>
    </source>
</evidence>
<proteinExistence type="predicted"/>
<feature type="non-terminal residue" evidence="1">
    <location>
        <position position="95"/>
    </location>
</feature>
<evidence type="ECO:0000313" key="2">
    <source>
        <dbReference type="Proteomes" id="UP000789901"/>
    </source>
</evidence>
<name>A0ABN7XPZ8_GIGMA</name>
<keyword evidence="2" id="KW-1185">Reference proteome</keyword>
<feature type="non-terminal residue" evidence="1">
    <location>
        <position position="1"/>
    </location>
</feature>
<sequence length="95" mass="10707">DNEGVNSNEGNKPSEVIGLFNSYYDTDGENYWEAIDDEDYESSEEIVSFDSQKANDNISISSSGGTTSIAFLKDQSHINKKFKSSYLKPKQLRRL</sequence>
<protein>
    <submittedName>
        <fullName evidence="1">23202_t:CDS:1</fullName>
    </submittedName>
</protein>
<dbReference type="Proteomes" id="UP000789901">
    <property type="component" value="Unassembled WGS sequence"/>
</dbReference>
<reference evidence="1 2" key="1">
    <citation type="submission" date="2021-06" db="EMBL/GenBank/DDBJ databases">
        <authorList>
            <person name="Kallberg Y."/>
            <person name="Tangrot J."/>
            <person name="Rosling A."/>
        </authorList>
    </citation>
    <scope>NUCLEOTIDE SEQUENCE [LARGE SCALE GENOMIC DNA]</scope>
    <source>
        <strain evidence="1 2">120-4 pot B 10/14</strain>
    </source>
</reference>
<comment type="caution">
    <text evidence="1">The sequence shown here is derived from an EMBL/GenBank/DDBJ whole genome shotgun (WGS) entry which is preliminary data.</text>
</comment>
<organism evidence="1 2">
    <name type="scientific">Gigaspora margarita</name>
    <dbReference type="NCBI Taxonomy" id="4874"/>
    <lineage>
        <taxon>Eukaryota</taxon>
        <taxon>Fungi</taxon>
        <taxon>Fungi incertae sedis</taxon>
        <taxon>Mucoromycota</taxon>
        <taxon>Glomeromycotina</taxon>
        <taxon>Glomeromycetes</taxon>
        <taxon>Diversisporales</taxon>
        <taxon>Gigasporaceae</taxon>
        <taxon>Gigaspora</taxon>
    </lineage>
</organism>